<evidence type="ECO:0000313" key="2">
    <source>
        <dbReference type="Proteomes" id="UP000694287"/>
    </source>
</evidence>
<dbReference type="RefSeq" id="WP_218606125.1">
    <property type="nucleotide sequence ID" value="NZ_JADQDJ010000514.1"/>
</dbReference>
<keyword evidence="2" id="KW-1185">Reference proteome</keyword>
<gene>
    <name evidence="1" type="ORF">I4I81_26030</name>
</gene>
<evidence type="ECO:0000313" key="1">
    <source>
        <dbReference type="EMBL" id="MBW0137694.1"/>
    </source>
</evidence>
<comment type="caution">
    <text evidence="1">The sequence shown here is derived from an EMBL/GenBank/DDBJ whole genome shotgun (WGS) entry which is preliminary data.</text>
</comment>
<dbReference type="EMBL" id="JADQDK010000001">
    <property type="protein sequence ID" value="MBW0137694.1"/>
    <property type="molecule type" value="Genomic_DNA"/>
</dbReference>
<accession>A0ABS6UZK0</accession>
<proteinExistence type="predicted"/>
<sequence>MNTHVTGVGAYEATDRELDVMNALRRLRPALDPEPGAREAAKNRLMMVLTAMKPEVVQTTGARLHLAG</sequence>
<organism evidence="1 2">
    <name type="scientific">Pseudonocardia abyssalis</name>
    <dbReference type="NCBI Taxonomy" id="2792008"/>
    <lineage>
        <taxon>Bacteria</taxon>
        <taxon>Bacillati</taxon>
        <taxon>Actinomycetota</taxon>
        <taxon>Actinomycetes</taxon>
        <taxon>Pseudonocardiales</taxon>
        <taxon>Pseudonocardiaceae</taxon>
        <taxon>Pseudonocardia</taxon>
    </lineage>
</organism>
<reference evidence="1 2" key="1">
    <citation type="submission" date="2020-11" db="EMBL/GenBank/DDBJ databases">
        <title>Pseudonocardia abyssalis sp. nov. and Pseudonocardia oceani sp. nov., description and phylogenomic analysis of two novel actinomycetes isolated from the deep Southern Ocean.</title>
        <authorList>
            <person name="Parra J."/>
        </authorList>
    </citation>
    <scope>NUCLEOTIDE SEQUENCE [LARGE SCALE GENOMIC DNA]</scope>
    <source>
        <strain evidence="1 2">KRD-168</strain>
    </source>
</reference>
<dbReference type="Proteomes" id="UP000694287">
    <property type="component" value="Unassembled WGS sequence"/>
</dbReference>
<protein>
    <submittedName>
        <fullName evidence="1">Uncharacterized protein</fullName>
    </submittedName>
</protein>
<name>A0ABS6UZK0_9PSEU</name>